<dbReference type="PANTHER" id="PTHR46963">
    <property type="entry name" value="SIMILAR TO RIKEN CDNA E130308A19"/>
    <property type="match status" value="1"/>
</dbReference>
<proteinExistence type="predicted"/>
<organism evidence="1 2">
    <name type="scientific">Dreissena polymorpha</name>
    <name type="common">Zebra mussel</name>
    <name type="synonym">Mytilus polymorpha</name>
    <dbReference type="NCBI Taxonomy" id="45954"/>
    <lineage>
        <taxon>Eukaryota</taxon>
        <taxon>Metazoa</taxon>
        <taxon>Spiralia</taxon>
        <taxon>Lophotrochozoa</taxon>
        <taxon>Mollusca</taxon>
        <taxon>Bivalvia</taxon>
        <taxon>Autobranchia</taxon>
        <taxon>Heteroconchia</taxon>
        <taxon>Euheterodonta</taxon>
        <taxon>Imparidentia</taxon>
        <taxon>Neoheterodontei</taxon>
        <taxon>Myida</taxon>
        <taxon>Dreissenoidea</taxon>
        <taxon>Dreissenidae</taxon>
        <taxon>Dreissena</taxon>
    </lineage>
</organism>
<dbReference type="InterPro" id="IPR042838">
    <property type="entry name" value="KIAA1958"/>
</dbReference>
<evidence type="ECO:0000313" key="2">
    <source>
        <dbReference type="Proteomes" id="UP000828390"/>
    </source>
</evidence>
<evidence type="ECO:0000313" key="1">
    <source>
        <dbReference type="EMBL" id="KAH3798914.1"/>
    </source>
</evidence>
<comment type="caution">
    <text evidence="1">The sequence shown here is derived from an EMBL/GenBank/DDBJ whole genome shotgun (WGS) entry which is preliminary data.</text>
</comment>
<reference evidence="1" key="1">
    <citation type="journal article" date="2019" name="bioRxiv">
        <title>The Genome of the Zebra Mussel, Dreissena polymorpha: A Resource for Invasive Species Research.</title>
        <authorList>
            <person name="McCartney M.A."/>
            <person name="Auch B."/>
            <person name="Kono T."/>
            <person name="Mallez S."/>
            <person name="Zhang Y."/>
            <person name="Obille A."/>
            <person name="Becker A."/>
            <person name="Abrahante J.E."/>
            <person name="Garbe J."/>
            <person name="Badalamenti J.P."/>
            <person name="Herman A."/>
            <person name="Mangelson H."/>
            <person name="Liachko I."/>
            <person name="Sullivan S."/>
            <person name="Sone E.D."/>
            <person name="Koren S."/>
            <person name="Silverstein K.A.T."/>
            <person name="Beckman K.B."/>
            <person name="Gohl D.M."/>
        </authorList>
    </citation>
    <scope>NUCLEOTIDE SEQUENCE</scope>
    <source>
        <strain evidence="1">Duluth1</strain>
        <tissue evidence="1">Whole animal</tissue>
    </source>
</reference>
<gene>
    <name evidence="1" type="ORF">DPMN_152518</name>
</gene>
<dbReference type="Proteomes" id="UP000828390">
    <property type="component" value="Unassembled WGS sequence"/>
</dbReference>
<reference evidence="1" key="2">
    <citation type="submission" date="2020-11" db="EMBL/GenBank/DDBJ databases">
        <authorList>
            <person name="McCartney M.A."/>
            <person name="Auch B."/>
            <person name="Kono T."/>
            <person name="Mallez S."/>
            <person name="Becker A."/>
            <person name="Gohl D.M."/>
            <person name="Silverstein K.A.T."/>
            <person name="Koren S."/>
            <person name="Bechman K.B."/>
            <person name="Herman A."/>
            <person name="Abrahante J.E."/>
            <person name="Garbe J."/>
        </authorList>
    </citation>
    <scope>NUCLEOTIDE SEQUENCE</scope>
    <source>
        <strain evidence="1">Duluth1</strain>
        <tissue evidence="1">Whole animal</tissue>
    </source>
</reference>
<dbReference type="AlphaFoldDB" id="A0A9D4FJP2"/>
<accession>A0A9D4FJP2</accession>
<sequence length="92" mass="10379">MTSEERGILKQKEVIGLQSPRQLLNQVWLNNSMLFGIRGGTDSHNLKWGDIKLKQKHRLAGADGSSIFLLKVKGPISILQSQRREGWVERGV</sequence>
<dbReference type="EMBL" id="JAIWYP010000007">
    <property type="protein sequence ID" value="KAH3798914.1"/>
    <property type="molecule type" value="Genomic_DNA"/>
</dbReference>
<keyword evidence="2" id="KW-1185">Reference proteome</keyword>
<protein>
    <submittedName>
        <fullName evidence="1">Uncharacterized protein</fullName>
    </submittedName>
</protein>
<name>A0A9D4FJP2_DREPO</name>
<dbReference type="PANTHER" id="PTHR46963:SF2">
    <property type="match status" value="1"/>
</dbReference>